<evidence type="ECO:0000256" key="2">
    <source>
        <dbReference type="SAM" id="MobiDB-lite"/>
    </source>
</evidence>
<dbReference type="SUPFAM" id="SSF53474">
    <property type="entry name" value="alpha/beta-Hydrolases"/>
    <property type="match status" value="1"/>
</dbReference>
<dbReference type="AlphaFoldDB" id="A0A086TE52"/>
<feature type="compositionally biased region" description="Basic and acidic residues" evidence="2">
    <location>
        <begin position="506"/>
        <end position="544"/>
    </location>
</feature>
<dbReference type="Proteomes" id="UP000029964">
    <property type="component" value="Unassembled WGS sequence"/>
</dbReference>
<organism evidence="4 5">
    <name type="scientific">Hapsidospora chrysogenum (strain ATCC 11550 / CBS 779.69 / DSM 880 / IAM 14645 / JCM 23072 / IMI 49137)</name>
    <name type="common">Acremonium chrysogenum</name>
    <dbReference type="NCBI Taxonomy" id="857340"/>
    <lineage>
        <taxon>Eukaryota</taxon>
        <taxon>Fungi</taxon>
        <taxon>Dikarya</taxon>
        <taxon>Ascomycota</taxon>
        <taxon>Pezizomycotina</taxon>
        <taxon>Sordariomycetes</taxon>
        <taxon>Hypocreomycetidae</taxon>
        <taxon>Hypocreales</taxon>
        <taxon>Bionectriaceae</taxon>
        <taxon>Hapsidospora</taxon>
    </lineage>
</organism>
<dbReference type="Pfam" id="PF05057">
    <property type="entry name" value="DUF676"/>
    <property type="match status" value="1"/>
</dbReference>
<dbReference type="STRING" id="857340.A0A086TE52"/>
<feature type="compositionally biased region" description="Basic and acidic residues" evidence="2">
    <location>
        <begin position="552"/>
        <end position="598"/>
    </location>
</feature>
<evidence type="ECO:0000313" key="4">
    <source>
        <dbReference type="EMBL" id="KFH47634.1"/>
    </source>
</evidence>
<dbReference type="Gene3D" id="3.40.50.1820">
    <property type="entry name" value="alpha/beta hydrolase"/>
    <property type="match status" value="1"/>
</dbReference>
<feature type="region of interest" description="Disordered" evidence="2">
    <location>
        <begin position="206"/>
        <end position="248"/>
    </location>
</feature>
<feature type="compositionally biased region" description="Basic and acidic residues" evidence="2">
    <location>
        <begin position="434"/>
        <end position="445"/>
    </location>
</feature>
<feature type="compositionally biased region" description="Polar residues" evidence="2">
    <location>
        <begin position="599"/>
        <end position="614"/>
    </location>
</feature>
<dbReference type="HOGENOM" id="CLU_008869_0_0_1"/>
<feature type="region of interest" description="Disordered" evidence="2">
    <location>
        <begin position="31"/>
        <end position="52"/>
    </location>
</feature>
<feature type="compositionally biased region" description="Polar residues" evidence="2">
    <location>
        <begin position="471"/>
        <end position="487"/>
    </location>
</feature>
<reference evidence="5" key="1">
    <citation type="journal article" date="2014" name="Genome Announc.">
        <title>Genome sequence and annotation of Acremonium chrysogenum, producer of the beta-lactam antibiotic cephalosporin C.</title>
        <authorList>
            <person name="Terfehr D."/>
            <person name="Dahlmann T.A."/>
            <person name="Specht T."/>
            <person name="Zadra I."/>
            <person name="Kuernsteiner H."/>
            <person name="Kueck U."/>
        </authorList>
    </citation>
    <scope>NUCLEOTIDE SEQUENCE [LARGE SCALE GENOMIC DNA]</scope>
    <source>
        <strain evidence="5">ATCC 11550 / CBS 779.69 / DSM 880 / IAM 14645 / JCM 23072 / IMI 49137</strain>
    </source>
</reference>
<name>A0A086TE52_HAPC1</name>
<proteinExistence type="inferred from homology"/>
<feature type="compositionally biased region" description="Polar residues" evidence="2">
    <location>
        <begin position="389"/>
        <end position="402"/>
    </location>
</feature>
<dbReference type="InterPro" id="IPR029058">
    <property type="entry name" value="AB_hydrolase_fold"/>
</dbReference>
<feature type="region of interest" description="Disordered" evidence="2">
    <location>
        <begin position="389"/>
        <end position="635"/>
    </location>
</feature>
<comment type="similarity">
    <text evidence="1">Belongs to the putative lipase ROG1 family.</text>
</comment>
<protein>
    <submittedName>
        <fullName evidence="4">Reticulocyte-binding protein 2 a-like protein</fullName>
    </submittedName>
</protein>
<dbReference type="InterPro" id="IPR007751">
    <property type="entry name" value="DUF676_lipase-like"/>
</dbReference>
<evidence type="ECO:0000256" key="1">
    <source>
        <dbReference type="ARBA" id="ARBA00007920"/>
    </source>
</evidence>
<dbReference type="PANTHER" id="PTHR47842:SF3">
    <property type="entry name" value="DUF676 DOMAIN-CONTAINING PROTEIN"/>
    <property type="match status" value="1"/>
</dbReference>
<gene>
    <name evidence="4" type="ORF">ACRE_015600</name>
</gene>
<evidence type="ECO:0000313" key="5">
    <source>
        <dbReference type="Proteomes" id="UP000029964"/>
    </source>
</evidence>
<feature type="compositionally biased region" description="Pro residues" evidence="2">
    <location>
        <begin position="232"/>
        <end position="242"/>
    </location>
</feature>
<feature type="compositionally biased region" description="Low complexity" evidence="2">
    <location>
        <begin position="218"/>
        <end position="228"/>
    </location>
</feature>
<accession>A0A086TE52</accession>
<dbReference type="PANTHER" id="PTHR47842">
    <property type="entry name" value="EXPRESSED PROTEIN"/>
    <property type="match status" value="1"/>
</dbReference>
<feature type="domain" description="DUF676" evidence="3">
    <location>
        <begin position="61"/>
        <end position="190"/>
    </location>
</feature>
<feature type="region of interest" description="Disordered" evidence="2">
    <location>
        <begin position="347"/>
        <end position="376"/>
    </location>
</feature>
<dbReference type="EMBL" id="JPKY01000008">
    <property type="protein sequence ID" value="KFH47634.1"/>
    <property type="molecule type" value="Genomic_DNA"/>
</dbReference>
<sequence>MGAANPGQHGSILDSKLGNGDHLSSTAQLYRVQDPRSSSTQSLVPSDSGFASNEEEPRRTLLLIYIHGFYGNDQSFRSFPYHVHSYLKEALAETHTIHSKIYPRYKTYRAIEVARDNFSEWLAPHESPTTDTILVGHSMGGILAADVVLMTVQRLTRLDKPNQNPSNHHPHPFKHRILGTISLDTPFLGLHPGIIVSGISSLFQPAQEPSTADQGLGSDASASTSSNSLQPQPSPGDVPPGHQPLAHRPTADPFFNPLFFNDNPFKEAPLVKRMLHFANKYRSEGIVNATAKHLLSHLEYGGCLADFPGLSYRYQRIRRLEDVDELRQINAPGDEARVRFVNYYTLSSGRKKPPKPSSSADPTPDLTPFPSQSADGTSFLARETTVDTQAPISSFATGSSPSIAVLDERSDPTDPSSDRPPNYKENSEVPPAADEIRYDKQDAESIRSGLDRFSMLELDPCPLPEDDQSYAMDQSNSVDPSSITDQTLPPVAELPARPTTPDFEQYTDKDARKQAEKEFIRVQKSYERAVKDRNRAVREREKVLEKRRRKAQKEAEKLDREEAKSFQRQQQEAEKLRKQEERAFQRLQQEDHLGRQDTDSITDSLATQTTTSGDKTPPEGMKGKNKNKKFCTLPPKRNGVADSTWVDVYMDGMDEVSAHCGLFFPGPHYDKLIGDVGMRIVSWVQDDLTRRAILEMEQVSVD</sequence>
<keyword evidence="5" id="KW-1185">Reference proteome</keyword>
<dbReference type="OrthoDB" id="3248508at2759"/>
<feature type="compositionally biased region" description="Polar residues" evidence="2">
    <location>
        <begin position="35"/>
        <end position="51"/>
    </location>
</feature>
<comment type="caution">
    <text evidence="4">The sequence shown here is derived from an EMBL/GenBank/DDBJ whole genome shotgun (WGS) entry which is preliminary data.</text>
</comment>
<evidence type="ECO:0000259" key="3">
    <source>
        <dbReference type="Pfam" id="PF05057"/>
    </source>
</evidence>